<dbReference type="PROSITE" id="PS50056">
    <property type="entry name" value="TYR_PHOSPHATASE_2"/>
    <property type="match status" value="1"/>
</dbReference>
<evidence type="ECO:0000313" key="3">
    <source>
        <dbReference type="EMBL" id="KAF4120176.1"/>
    </source>
</evidence>
<dbReference type="SUPFAM" id="SSF52799">
    <property type="entry name" value="(Phosphotyrosine protein) phosphatases II"/>
    <property type="match status" value="1"/>
</dbReference>
<dbReference type="PANTHER" id="PTHR31126:SF1">
    <property type="entry name" value="TYROSINE SPECIFIC PROTEIN PHOSPHATASES DOMAIN-CONTAINING PROTEIN"/>
    <property type="match status" value="1"/>
</dbReference>
<feature type="domain" description="Tyrosine specific protein phosphatases" evidence="2">
    <location>
        <begin position="187"/>
        <end position="241"/>
    </location>
</feature>
<dbReference type="Proteomes" id="UP000749293">
    <property type="component" value="Unassembled WGS sequence"/>
</dbReference>
<dbReference type="RefSeq" id="XP_035318828.1">
    <property type="nucleotide sequence ID" value="XM_035465279.1"/>
</dbReference>
<dbReference type="EMBL" id="JAANYQ010000018">
    <property type="protein sequence ID" value="KAF4120176.1"/>
    <property type="molecule type" value="Genomic_DNA"/>
</dbReference>
<dbReference type="PANTHER" id="PTHR31126">
    <property type="entry name" value="TYROSINE-PROTEIN PHOSPHATASE"/>
    <property type="match status" value="1"/>
</dbReference>
<dbReference type="InterPro" id="IPR026893">
    <property type="entry name" value="Tyr/Ser_Pase_IphP-type"/>
</dbReference>
<sequence>MASTDPLKVPEKVANFRDVGHTINEYLGERETDSTDSPPPPPLDDATPHDRHLILHDLGITNVVDLRTKSEQIVQERKHKAKAAATALSEQTMIEPLHIQGIQYHEIKVIGRRYERHLLSQLSWWNYIEFLFLYILGFRQHAIRIIGQQVLTPNGLFGIARGVMEHSGAEIRDVLTLYASPSTLPSIVHCTLGKDRTGLVCALVLMILGLPHRAIEHDYFLTDSHLRDQREARAHENEMVGLPREWAGTDKNMIVDIQTHLDTTYGGLDKYLDGIGFTKADRQLVRDTLLY</sequence>
<evidence type="ECO:0000256" key="1">
    <source>
        <dbReference type="SAM" id="MobiDB-lite"/>
    </source>
</evidence>
<dbReference type="OrthoDB" id="9988524at2759"/>
<dbReference type="InterPro" id="IPR016130">
    <property type="entry name" value="Tyr_Pase_AS"/>
</dbReference>
<name>A0A9P4YRB5_9HYPO</name>
<reference evidence="3" key="1">
    <citation type="submission" date="2020-03" db="EMBL/GenBank/DDBJ databases">
        <title>Site-based positive gene gene selection in Geosmithia morbida across the United States reveals a broad range of putative effectors and factors for local host and environmental adapation.</title>
        <authorList>
            <person name="Onufrak A."/>
            <person name="Murdoch R.W."/>
            <person name="Gazis R."/>
            <person name="Huff M."/>
            <person name="Staton M."/>
            <person name="Klingeman W."/>
            <person name="Hadziabdic D."/>
        </authorList>
    </citation>
    <scope>NUCLEOTIDE SEQUENCE</scope>
    <source>
        <strain evidence="3">1262</strain>
    </source>
</reference>
<evidence type="ECO:0000313" key="4">
    <source>
        <dbReference type="Proteomes" id="UP000749293"/>
    </source>
</evidence>
<accession>A0A9P4YRB5</accession>
<comment type="caution">
    <text evidence="3">The sequence shown here is derived from an EMBL/GenBank/DDBJ whole genome shotgun (WGS) entry which is preliminary data.</text>
</comment>
<dbReference type="AlphaFoldDB" id="A0A9P4YRB5"/>
<dbReference type="InterPro" id="IPR000387">
    <property type="entry name" value="Tyr_Pase_dom"/>
</dbReference>
<dbReference type="PROSITE" id="PS00383">
    <property type="entry name" value="TYR_PHOSPHATASE_1"/>
    <property type="match status" value="1"/>
</dbReference>
<dbReference type="Gene3D" id="3.90.190.10">
    <property type="entry name" value="Protein tyrosine phosphatase superfamily"/>
    <property type="match status" value="1"/>
</dbReference>
<proteinExistence type="predicted"/>
<gene>
    <name evidence="3" type="ORF">GMORB2_3303</name>
</gene>
<keyword evidence="4" id="KW-1185">Reference proteome</keyword>
<dbReference type="Pfam" id="PF13350">
    <property type="entry name" value="Y_phosphatase3"/>
    <property type="match status" value="1"/>
</dbReference>
<dbReference type="GO" id="GO:0004721">
    <property type="term" value="F:phosphoprotein phosphatase activity"/>
    <property type="evidence" value="ECO:0007669"/>
    <property type="project" value="InterPro"/>
</dbReference>
<evidence type="ECO:0000259" key="2">
    <source>
        <dbReference type="PROSITE" id="PS50056"/>
    </source>
</evidence>
<feature type="region of interest" description="Disordered" evidence="1">
    <location>
        <begin position="20"/>
        <end position="48"/>
    </location>
</feature>
<dbReference type="GeneID" id="55969531"/>
<dbReference type="InterPro" id="IPR029021">
    <property type="entry name" value="Prot-tyrosine_phosphatase-like"/>
</dbReference>
<organism evidence="3 4">
    <name type="scientific">Geosmithia morbida</name>
    <dbReference type="NCBI Taxonomy" id="1094350"/>
    <lineage>
        <taxon>Eukaryota</taxon>
        <taxon>Fungi</taxon>
        <taxon>Dikarya</taxon>
        <taxon>Ascomycota</taxon>
        <taxon>Pezizomycotina</taxon>
        <taxon>Sordariomycetes</taxon>
        <taxon>Hypocreomycetidae</taxon>
        <taxon>Hypocreales</taxon>
        <taxon>Bionectriaceae</taxon>
        <taxon>Geosmithia</taxon>
    </lineage>
</organism>
<protein>
    <submittedName>
        <fullName evidence="3">Tyrosine serine protein phosphatase</fullName>
    </submittedName>
</protein>